<keyword evidence="1" id="KW-0694">RNA-binding</keyword>
<dbReference type="KEGG" id="cthd:CDO33_20195"/>
<dbReference type="PROSITE" id="PS50889">
    <property type="entry name" value="S4"/>
    <property type="match status" value="1"/>
</dbReference>
<proteinExistence type="predicted"/>
<dbReference type="AlphaFoldDB" id="A0A2K2F812"/>
<evidence type="ECO:0000313" key="3">
    <source>
        <dbReference type="Proteomes" id="UP000236151"/>
    </source>
</evidence>
<dbReference type="SUPFAM" id="SSF55174">
    <property type="entry name" value="Alpha-L RNA-binding motif"/>
    <property type="match status" value="1"/>
</dbReference>
<reference evidence="2 3" key="1">
    <citation type="submission" date="2017-06" db="EMBL/GenBank/DDBJ databases">
        <title>Investigating the central metabolism of Clostridium thermosuccinogenes.</title>
        <authorList>
            <person name="Koendjbiharie J.G."/>
            <person name="van Kranenburg R."/>
        </authorList>
    </citation>
    <scope>NUCLEOTIDE SEQUENCE [LARGE SCALE GENOMIC DNA]</scope>
    <source>
        <strain evidence="2 3">DSM 5806</strain>
    </source>
</reference>
<evidence type="ECO:0000313" key="2">
    <source>
        <dbReference type="EMBL" id="PNT95547.1"/>
    </source>
</evidence>
<comment type="caution">
    <text evidence="2">The sequence shown here is derived from an EMBL/GenBank/DDBJ whole genome shotgun (WGS) entry which is preliminary data.</text>
</comment>
<dbReference type="RefSeq" id="WP_103082924.1">
    <property type="nucleotide sequence ID" value="NZ_CP021850.1"/>
</dbReference>
<dbReference type="Gene3D" id="3.10.290.10">
    <property type="entry name" value="RNA-binding S4 domain"/>
    <property type="match status" value="1"/>
</dbReference>
<sequence length="73" mass="8426">MKEEKKVTILDRLLSECIFKDKKEALSWIMMRKVYVNGELVLTGGQKVYRNDSIKIKGYNQKYVNKGGLKVSA</sequence>
<dbReference type="EMBL" id="NIOJ01000064">
    <property type="protein sequence ID" value="PNT95547.1"/>
    <property type="molecule type" value="Genomic_DNA"/>
</dbReference>
<accession>A0A2K2F812</accession>
<dbReference type="Proteomes" id="UP000236151">
    <property type="component" value="Unassembled WGS sequence"/>
</dbReference>
<evidence type="ECO:0000256" key="1">
    <source>
        <dbReference type="PROSITE-ProRule" id="PRU00182"/>
    </source>
</evidence>
<keyword evidence="3" id="KW-1185">Reference proteome</keyword>
<dbReference type="GO" id="GO:0003723">
    <property type="term" value="F:RNA binding"/>
    <property type="evidence" value="ECO:0007669"/>
    <property type="project" value="UniProtKB-KW"/>
</dbReference>
<dbReference type="InterPro" id="IPR036986">
    <property type="entry name" value="S4_RNA-bd_sf"/>
</dbReference>
<dbReference type="CDD" id="cd00165">
    <property type="entry name" value="S4"/>
    <property type="match status" value="1"/>
</dbReference>
<protein>
    <submittedName>
        <fullName evidence="2">Uncharacterized protein</fullName>
    </submittedName>
</protein>
<organism evidence="2 3">
    <name type="scientific">Clostridium thermosuccinogenes</name>
    <dbReference type="NCBI Taxonomy" id="84032"/>
    <lineage>
        <taxon>Bacteria</taxon>
        <taxon>Bacillati</taxon>
        <taxon>Bacillota</taxon>
        <taxon>Clostridia</taxon>
        <taxon>Eubacteriales</taxon>
        <taxon>Clostridiaceae</taxon>
        <taxon>Clostridium</taxon>
    </lineage>
</organism>
<name>A0A2K2F812_9CLOT</name>
<gene>
    <name evidence="2" type="ORF">CDQ84_16935</name>
</gene>